<evidence type="ECO:0000313" key="3">
    <source>
        <dbReference type="EMBL" id="QJH94291.1"/>
    </source>
</evidence>
<name>A0A6H1ZBC8_9ZZZZ</name>
<protein>
    <submittedName>
        <fullName evidence="2">Uncharacterized protein</fullName>
    </submittedName>
</protein>
<sequence>MLRTGSGRFRKAVPADVGIGGMCPVCRHFLLQHYDGDDTQYPNPRLFRYRCFTCEPLTEAEQKTRQEKLAKEPKFSMADFFSTATPPNKACNGLAGTEAAESEGSQPANR</sequence>
<reference evidence="2" key="1">
    <citation type="submission" date="2020-03" db="EMBL/GenBank/DDBJ databases">
        <title>The deep terrestrial virosphere.</title>
        <authorList>
            <person name="Holmfeldt K."/>
            <person name="Nilsson E."/>
            <person name="Simone D."/>
            <person name="Lopez-Fernandez M."/>
            <person name="Wu X."/>
            <person name="de Brujin I."/>
            <person name="Lundin D."/>
            <person name="Andersson A."/>
            <person name="Bertilsson S."/>
            <person name="Dopson M."/>
        </authorList>
    </citation>
    <scope>NUCLEOTIDE SEQUENCE</scope>
    <source>
        <strain evidence="2">TM448A00111</strain>
        <strain evidence="3">TM448B00196</strain>
    </source>
</reference>
<dbReference type="EMBL" id="MT144598">
    <property type="protein sequence ID" value="QJH94291.1"/>
    <property type="molecule type" value="Genomic_DNA"/>
</dbReference>
<evidence type="ECO:0000313" key="2">
    <source>
        <dbReference type="EMBL" id="QJA44575.1"/>
    </source>
</evidence>
<feature type="region of interest" description="Disordered" evidence="1">
    <location>
        <begin position="80"/>
        <end position="110"/>
    </location>
</feature>
<proteinExistence type="predicted"/>
<dbReference type="EMBL" id="MT143977">
    <property type="protein sequence ID" value="QJA44575.1"/>
    <property type="molecule type" value="Genomic_DNA"/>
</dbReference>
<accession>A0A6H1ZBC8</accession>
<organism evidence="2">
    <name type="scientific">viral metagenome</name>
    <dbReference type="NCBI Taxonomy" id="1070528"/>
    <lineage>
        <taxon>unclassified sequences</taxon>
        <taxon>metagenomes</taxon>
        <taxon>organismal metagenomes</taxon>
    </lineage>
</organism>
<dbReference type="AlphaFoldDB" id="A0A6H1ZBC8"/>
<evidence type="ECO:0000256" key="1">
    <source>
        <dbReference type="SAM" id="MobiDB-lite"/>
    </source>
</evidence>
<gene>
    <name evidence="2" type="ORF">TM448A00111_0078</name>
    <name evidence="3" type="ORF">TM448B00196_0078</name>
</gene>